<keyword evidence="2" id="KW-0645">Protease</keyword>
<dbReference type="FunFam" id="2.60.40.1120:FF:000003">
    <property type="entry name" value="Outer membrane protein Omp121"/>
    <property type="match status" value="1"/>
</dbReference>
<dbReference type="GO" id="GO:0004180">
    <property type="term" value="F:carboxypeptidase activity"/>
    <property type="evidence" value="ECO:0007669"/>
    <property type="project" value="UniProtKB-KW"/>
</dbReference>
<protein>
    <submittedName>
        <fullName evidence="2">Carboxypeptidase-like regulatory domain-containing protein</fullName>
    </submittedName>
</protein>
<gene>
    <name evidence="2" type="ORF">ABV298_08760</name>
</gene>
<accession>A0AAU8FRL2</accession>
<dbReference type="EMBL" id="CP159289">
    <property type="protein sequence ID" value="XCH26470.1"/>
    <property type="molecule type" value="Genomic_DNA"/>
</dbReference>
<reference evidence="2" key="1">
    <citation type="submission" date="2024-06" db="EMBL/GenBank/DDBJ databases">
        <title>Sequencing and assembly of the genome of Dyadobacter sp. strain 676, a symbiont of Cyamopsis tetragonoloba.</title>
        <authorList>
            <person name="Guro P."/>
            <person name="Sazanova A."/>
            <person name="Kuznetsova I."/>
            <person name="Belimov A."/>
            <person name="Safronova V."/>
        </authorList>
    </citation>
    <scope>NUCLEOTIDE SEQUENCE</scope>
    <source>
        <strain evidence="2">676</strain>
    </source>
</reference>
<feature type="chain" id="PRO_5043459560" evidence="1">
    <location>
        <begin position="32"/>
        <end position="164"/>
    </location>
</feature>
<dbReference type="AlphaFoldDB" id="A0AAU8FRL2"/>
<sequence length="164" mass="17382">MRFSTGWTPRAVSRSVFSLCLALMTVMGAFAQNSIKGKIKDEQGQPLPGVSVVVKGTTAGTVTDNEGLYTVNAEKNGTLVFSFIGYLTQEVPVAGKSIIDVILIADTKALEEVVVVGYGTAKKATLTGSVTAVKGTELPEGTCCQLIQHAGWTFAGYFGRTIQW</sequence>
<organism evidence="2">
    <name type="scientific">Dyadobacter sp. 676</name>
    <dbReference type="NCBI Taxonomy" id="3088362"/>
    <lineage>
        <taxon>Bacteria</taxon>
        <taxon>Pseudomonadati</taxon>
        <taxon>Bacteroidota</taxon>
        <taxon>Cytophagia</taxon>
        <taxon>Cytophagales</taxon>
        <taxon>Spirosomataceae</taxon>
        <taxon>Dyadobacter</taxon>
    </lineage>
</organism>
<keyword evidence="2" id="KW-0121">Carboxypeptidase</keyword>
<evidence type="ECO:0000256" key="1">
    <source>
        <dbReference type="SAM" id="SignalP"/>
    </source>
</evidence>
<feature type="signal peptide" evidence="1">
    <location>
        <begin position="1"/>
        <end position="31"/>
    </location>
</feature>
<proteinExistence type="predicted"/>
<dbReference type="Pfam" id="PF13715">
    <property type="entry name" value="CarbopepD_reg_2"/>
    <property type="match status" value="1"/>
</dbReference>
<keyword evidence="2" id="KW-0378">Hydrolase</keyword>
<evidence type="ECO:0000313" key="2">
    <source>
        <dbReference type="EMBL" id="XCH26470.1"/>
    </source>
</evidence>
<dbReference type="SUPFAM" id="SSF49464">
    <property type="entry name" value="Carboxypeptidase regulatory domain-like"/>
    <property type="match status" value="1"/>
</dbReference>
<name>A0AAU8FRL2_9BACT</name>
<dbReference type="Gene3D" id="2.60.40.1120">
    <property type="entry name" value="Carboxypeptidase-like, regulatory domain"/>
    <property type="match status" value="1"/>
</dbReference>
<dbReference type="InterPro" id="IPR008969">
    <property type="entry name" value="CarboxyPept-like_regulatory"/>
</dbReference>
<keyword evidence="1" id="KW-0732">Signal</keyword>
<dbReference type="RefSeq" id="WP_353721762.1">
    <property type="nucleotide sequence ID" value="NZ_CP159289.1"/>
</dbReference>